<gene>
    <name evidence="1" type="ORF">SODALDRAFT_364476</name>
</gene>
<dbReference type="OrthoDB" id="3758478at2759"/>
<keyword evidence="2" id="KW-1185">Reference proteome</keyword>
<dbReference type="Proteomes" id="UP000272025">
    <property type="component" value="Unassembled WGS sequence"/>
</dbReference>
<proteinExistence type="predicted"/>
<dbReference type="EMBL" id="ML119069">
    <property type="protein sequence ID" value="ROT34548.1"/>
    <property type="molecule type" value="Genomic_DNA"/>
</dbReference>
<reference evidence="1 2" key="1">
    <citation type="journal article" date="2018" name="Mol. Ecol.">
        <title>The obligate alkalophilic soda-lake fungus Sodiomyces alkalinus has shifted to a protein diet.</title>
        <authorList>
            <person name="Grum-Grzhimaylo A.A."/>
            <person name="Falkoski D.L."/>
            <person name="van den Heuvel J."/>
            <person name="Valero-Jimenez C.A."/>
            <person name="Min B."/>
            <person name="Choi I.G."/>
            <person name="Lipzen A."/>
            <person name="Daum C.G."/>
            <person name="Aanen D.K."/>
            <person name="Tsang A."/>
            <person name="Henrissat B."/>
            <person name="Bilanenko E.N."/>
            <person name="de Vries R.P."/>
            <person name="van Kan J.A.L."/>
            <person name="Grigoriev I.V."/>
            <person name="Debets A.J.M."/>
        </authorList>
    </citation>
    <scope>NUCLEOTIDE SEQUENCE [LARGE SCALE GENOMIC DNA]</scope>
    <source>
        <strain evidence="1 2">F11</strain>
    </source>
</reference>
<accession>A0A3N2PJ32</accession>
<dbReference type="RefSeq" id="XP_028462354.1">
    <property type="nucleotide sequence ID" value="XM_028614646.1"/>
</dbReference>
<dbReference type="GeneID" id="39583124"/>
<organism evidence="1 2">
    <name type="scientific">Sodiomyces alkalinus (strain CBS 110278 / VKM F-3762 / F11)</name>
    <name type="common">Alkaliphilic filamentous fungus</name>
    <dbReference type="NCBI Taxonomy" id="1314773"/>
    <lineage>
        <taxon>Eukaryota</taxon>
        <taxon>Fungi</taxon>
        <taxon>Dikarya</taxon>
        <taxon>Ascomycota</taxon>
        <taxon>Pezizomycotina</taxon>
        <taxon>Sordariomycetes</taxon>
        <taxon>Hypocreomycetidae</taxon>
        <taxon>Glomerellales</taxon>
        <taxon>Plectosphaerellaceae</taxon>
        <taxon>Sodiomyces</taxon>
    </lineage>
</organism>
<evidence type="ECO:0000313" key="2">
    <source>
        <dbReference type="Proteomes" id="UP000272025"/>
    </source>
</evidence>
<evidence type="ECO:0000313" key="1">
    <source>
        <dbReference type="EMBL" id="ROT34548.1"/>
    </source>
</evidence>
<sequence>MPEAAGTTRVDYNARMLQNAAVISIFSSKEHSHFILQCSQPRSISNFPFSILTMAAEAEAQRATLDKFIDGWRRSSAADMVATWSADSRNSTEVMATLPMLQKVVTEYKHKAAVYALSTGKTPFGDWTNDYAVFFTFNESGTEIVKLEEMVDSAFMKEFFPKFQGFMREQASKAQPV</sequence>
<name>A0A3N2PJ32_SODAK</name>
<dbReference type="STRING" id="1314773.A0A3N2PJ32"/>
<protein>
    <submittedName>
        <fullName evidence="1">Uncharacterized protein</fullName>
    </submittedName>
</protein>
<dbReference type="AlphaFoldDB" id="A0A3N2PJ32"/>